<accession>A0A250VVC9</accession>
<evidence type="ECO:0000313" key="2">
    <source>
        <dbReference type="Proteomes" id="UP000217446"/>
    </source>
</evidence>
<evidence type="ECO:0000313" key="1">
    <source>
        <dbReference type="EMBL" id="GAX58091.1"/>
    </source>
</evidence>
<reference evidence="2" key="1">
    <citation type="submission" date="2017-05" db="EMBL/GenBank/DDBJ databases">
        <title>Streptomyces olivochromogenes NBRC 3561 whole genome shotgun sequence.</title>
        <authorList>
            <person name="Dohra H."/>
            <person name="Kodani S."/>
        </authorList>
    </citation>
    <scope>NUCLEOTIDE SEQUENCE [LARGE SCALE GENOMIC DNA]</scope>
    <source>
        <strain evidence="2">NBRC 3561</strain>
    </source>
</reference>
<keyword evidence="2" id="KW-1185">Reference proteome</keyword>
<proteinExistence type="predicted"/>
<dbReference type="AlphaFoldDB" id="A0A250VVC9"/>
<gene>
    <name evidence="1" type="ORF">SO3561_09662</name>
</gene>
<protein>
    <submittedName>
        <fullName evidence="1">MFS transporter</fullName>
    </submittedName>
</protein>
<comment type="caution">
    <text evidence="1">The sequence shown here is derived from an EMBL/GenBank/DDBJ whole genome shotgun (WGS) entry which is preliminary data.</text>
</comment>
<dbReference type="Proteomes" id="UP000217446">
    <property type="component" value="Unassembled WGS sequence"/>
</dbReference>
<organism evidence="1 2">
    <name type="scientific">Streptomyces olivochromogenes</name>
    <dbReference type="NCBI Taxonomy" id="1963"/>
    <lineage>
        <taxon>Bacteria</taxon>
        <taxon>Bacillati</taxon>
        <taxon>Actinomycetota</taxon>
        <taxon>Actinomycetes</taxon>
        <taxon>Kitasatosporales</taxon>
        <taxon>Streptomycetaceae</taxon>
        <taxon>Streptomyces</taxon>
    </lineage>
</organism>
<dbReference type="EMBL" id="BDQI01000045">
    <property type="protein sequence ID" value="GAX58091.1"/>
    <property type="molecule type" value="Genomic_DNA"/>
</dbReference>
<sequence length="55" mass="6380">MQMSSVPDEFRRSQLAIKALFFVLGFQYATWVSGHSQQSRERVRLARTGQPQQHS</sequence>
<name>A0A250VVC9_STROL</name>